<gene>
    <name evidence="1" type="ORF">ALQ08_102565</name>
</gene>
<accession>A0A0N8RCF2</accession>
<protein>
    <submittedName>
        <fullName evidence="1">Uncharacterized protein</fullName>
    </submittedName>
</protein>
<evidence type="ECO:0000313" key="2">
    <source>
        <dbReference type="Proteomes" id="UP000269044"/>
    </source>
</evidence>
<reference evidence="1 2" key="1">
    <citation type="submission" date="2018-08" db="EMBL/GenBank/DDBJ databases">
        <title>Recombination of ecologically and evolutionarily significant loci maintains genetic cohesion in the Pseudomonas syringae species complex.</title>
        <authorList>
            <person name="Dillon M."/>
            <person name="Thakur S."/>
            <person name="Almeida R.N.D."/>
            <person name="Weir B.S."/>
            <person name="Guttman D.S."/>
        </authorList>
    </citation>
    <scope>NUCLEOTIDE SEQUENCE [LARGE SCALE GENOMIC DNA]</scope>
    <source>
        <strain evidence="1 2">ICMP 13052</strain>
    </source>
</reference>
<organism evidence="1 2">
    <name type="scientific">Pseudomonas syringae pv. delphinii</name>
    <dbReference type="NCBI Taxonomy" id="192088"/>
    <lineage>
        <taxon>Bacteria</taxon>
        <taxon>Pseudomonadati</taxon>
        <taxon>Pseudomonadota</taxon>
        <taxon>Gammaproteobacteria</taxon>
        <taxon>Pseudomonadales</taxon>
        <taxon>Pseudomonadaceae</taxon>
        <taxon>Pseudomonas</taxon>
    </lineage>
</organism>
<comment type="caution">
    <text evidence="1">The sequence shown here is derived from an EMBL/GenBank/DDBJ whole genome shotgun (WGS) entry which is preliminary data.</text>
</comment>
<evidence type="ECO:0000313" key="1">
    <source>
        <dbReference type="EMBL" id="RMQ25725.1"/>
    </source>
</evidence>
<dbReference type="EMBL" id="RBRA01000106">
    <property type="protein sequence ID" value="RMQ25725.1"/>
    <property type="molecule type" value="Genomic_DNA"/>
</dbReference>
<dbReference type="Proteomes" id="UP000269044">
    <property type="component" value="Unassembled WGS sequence"/>
</dbReference>
<dbReference type="AlphaFoldDB" id="A0A0N8RCF2"/>
<name>A0A0N8RCF2_9PSED</name>
<sequence>MQTFGECRLHSITRLLGVIWSSEEAHTVDALAVRGDERRGSLRKASGSRQTDCDPEMSEWGNPAIIRWLSYTEYIGVRGEPGELKHLSTLRKRNQPRFP</sequence>
<proteinExistence type="predicted"/>